<dbReference type="InterPro" id="IPR008979">
    <property type="entry name" value="Galactose-bd-like_sf"/>
</dbReference>
<dbReference type="InterPro" id="IPR026444">
    <property type="entry name" value="Secre_tail"/>
</dbReference>
<comment type="caution">
    <text evidence="4">The sequence shown here is derived from an EMBL/GenBank/DDBJ whole genome shotgun (WGS) entry which is preliminary data.</text>
</comment>
<feature type="domain" description="Secretion system C-terminal sorting" evidence="3">
    <location>
        <begin position="319"/>
        <end position="385"/>
    </location>
</feature>
<evidence type="ECO:0000256" key="1">
    <source>
        <dbReference type="ARBA" id="ARBA00022729"/>
    </source>
</evidence>
<evidence type="ECO:0000313" key="4">
    <source>
        <dbReference type="EMBL" id="NIJ44827.1"/>
    </source>
</evidence>
<feature type="chain" id="PRO_5047150576" description="Secretion system C-terminal sorting domain-containing protein" evidence="2">
    <location>
        <begin position="23"/>
        <end position="386"/>
    </location>
</feature>
<dbReference type="Pfam" id="PF18962">
    <property type="entry name" value="Por_Secre_tail"/>
    <property type="match status" value="1"/>
</dbReference>
<evidence type="ECO:0000256" key="2">
    <source>
        <dbReference type="SAM" id="SignalP"/>
    </source>
</evidence>
<dbReference type="NCBIfam" id="TIGR04183">
    <property type="entry name" value="Por_Secre_tail"/>
    <property type="match status" value="1"/>
</dbReference>
<evidence type="ECO:0000313" key="5">
    <source>
        <dbReference type="Proteomes" id="UP000745859"/>
    </source>
</evidence>
<dbReference type="Proteomes" id="UP000745859">
    <property type="component" value="Unassembled WGS sequence"/>
</dbReference>
<gene>
    <name evidence="4" type="ORF">FHR24_001266</name>
</gene>
<name>A0ABX0U7I9_9FLAO</name>
<reference evidence="4 5" key="1">
    <citation type="submission" date="2020-03" db="EMBL/GenBank/DDBJ databases">
        <title>Genomic Encyclopedia of Type Strains, Phase IV (KMG-IV): sequencing the most valuable type-strain genomes for metagenomic binning, comparative biology and taxonomic classification.</title>
        <authorList>
            <person name="Goeker M."/>
        </authorList>
    </citation>
    <scope>NUCLEOTIDE SEQUENCE [LARGE SCALE GENOMIC DNA]</scope>
    <source>
        <strain evidence="4 5">DSM 101599</strain>
    </source>
</reference>
<dbReference type="Gene3D" id="2.60.120.260">
    <property type="entry name" value="Galactose-binding domain-like"/>
    <property type="match status" value="2"/>
</dbReference>
<proteinExistence type="predicted"/>
<dbReference type="EMBL" id="JAASQL010000001">
    <property type="protein sequence ID" value="NIJ44827.1"/>
    <property type="molecule type" value="Genomic_DNA"/>
</dbReference>
<dbReference type="RefSeq" id="WP_167185567.1">
    <property type="nucleotide sequence ID" value="NZ_JAASQL010000001.1"/>
</dbReference>
<accession>A0ABX0U7I9</accession>
<keyword evidence="5" id="KW-1185">Reference proteome</keyword>
<keyword evidence="1 2" id="KW-0732">Signal</keyword>
<protein>
    <recommendedName>
        <fullName evidence="3">Secretion system C-terminal sorting domain-containing protein</fullName>
    </recommendedName>
</protein>
<evidence type="ECO:0000259" key="3">
    <source>
        <dbReference type="Pfam" id="PF18962"/>
    </source>
</evidence>
<dbReference type="SUPFAM" id="SSF49785">
    <property type="entry name" value="Galactose-binding domain-like"/>
    <property type="match status" value="1"/>
</dbReference>
<sequence length="386" mass="43150">MKNKITQNIFLLSLLLTISVFAQDKINILDTNYYGFEVSSGDDGWWMQQPENFSIATNKGAEGSSNSLKYTNSTSFTGSKKAFGSTTISDMLIDLDPGTYTVKAMIWLESGTDISAIKVNFRTDSQNDTNAVLDLSSIVKDKWVAVSVSFTTTYAFANTNIRILMDSSYGGIGTLYLDDLQLLKDISEEVLEIPFQSQIETTESENITMDKGSYNISLQVFVDENTTISNFYTQVLNPWVTLKWDISSIAKNEWVQLSQKMILSKEATNSTFRFQVNNQPEFGGGKGTFYVDELKIEKAEEAELSVGELLPNRIALFTPNPTKDYINFSGAVGATVEIYNSLGKKVKAFKISNLGHRENVSNLSSGVFYVKIYREKETIVKQLIIH</sequence>
<feature type="signal peptide" evidence="2">
    <location>
        <begin position="1"/>
        <end position="22"/>
    </location>
</feature>
<organism evidence="4 5">
    <name type="scientific">Wenyingzhuangia heitensis</name>
    <dbReference type="NCBI Taxonomy" id="1487859"/>
    <lineage>
        <taxon>Bacteria</taxon>
        <taxon>Pseudomonadati</taxon>
        <taxon>Bacteroidota</taxon>
        <taxon>Flavobacteriia</taxon>
        <taxon>Flavobacteriales</taxon>
        <taxon>Flavobacteriaceae</taxon>
        <taxon>Wenyingzhuangia</taxon>
    </lineage>
</organism>